<gene>
    <name evidence="1" type="ORF">PXEA_LOCUS27259</name>
</gene>
<keyword evidence="2" id="KW-1185">Reference proteome</keyword>
<evidence type="ECO:0000313" key="1">
    <source>
        <dbReference type="EMBL" id="VEL33819.1"/>
    </source>
</evidence>
<dbReference type="EMBL" id="CAAALY010246466">
    <property type="protein sequence ID" value="VEL33819.1"/>
    <property type="molecule type" value="Genomic_DNA"/>
</dbReference>
<protein>
    <submittedName>
        <fullName evidence="1">Uncharacterized protein</fullName>
    </submittedName>
</protein>
<accession>A0A3S5C411</accession>
<proteinExistence type="predicted"/>
<name>A0A3S5C411_9PLAT</name>
<evidence type="ECO:0000313" key="2">
    <source>
        <dbReference type="Proteomes" id="UP000784294"/>
    </source>
</evidence>
<organism evidence="1 2">
    <name type="scientific">Protopolystoma xenopodis</name>
    <dbReference type="NCBI Taxonomy" id="117903"/>
    <lineage>
        <taxon>Eukaryota</taxon>
        <taxon>Metazoa</taxon>
        <taxon>Spiralia</taxon>
        <taxon>Lophotrochozoa</taxon>
        <taxon>Platyhelminthes</taxon>
        <taxon>Monogenea</taxon>
        <taxon>Polyopisthocotylea</taxon>
        <taxon>Polystomatidea</taxon>
        <taxon>Polystomatidae</taxon>
        <taxon>Protopolystoma</taxon>
    </lineage>
</organism>
<comment type="caution">
    <text evidence="1">The sequence shown here is derived from an EMBL/GenBank/DDBJ whole genome shotgun (WGS) entry which is preliminary data.</text>
</comment>
<sequence length="111" mass="12100">MPAFPQANPPACLDSLPVQPLLPLYAEQIPLISVGCNQSRLVSAWRTFLVYLLANSPRLSRLSLIACTSESWACPLDLVAFSQLPVKIYEKGEASTLHDQHPTLATPVDGE</sequence>
<dbReference type="AlphaFoldDB" id="A0A3S5C411"/>
<reference evidence="1" key="1">
    <citation type="submission" date="2018-11" db="EMBL/GenBank/DDBJ databases">
        <authorList>
            <consortium name="Pathogen Informatics"/>
        </authorList>
    </citation>
    <scope>NUCLEOTIDE SEQUENCE</scope>
</reference>
<dbReference type="Proteomes" id="UP000784294">
    <property type="component" value="Unassembled WGS sequence"/>
</dbReference>